<protein>
    <recommendedName>
        <fullName evidence="2">DUF6708 domain-containing protein</fullName>
    </recommendedName>
</protein>
<keyword evidence="1" id="KW-0812">Transmembrane</keyword>
<accession>A0ABX5MEC8</accession>
<sequence length="203" mass="23094">MWLGFVGLIVAVNGARMELNDFPPEYPFLFLIGLIGMYVGLWSGVLCIRSDIATPRDEPIRFNRMRRKVYVYRFHYCWWNPFSRTRWGVRPVSFDWDDLRAESWGQVGIAAGGIAGAWGVDIAVVEPGTNHVIDRFRLAGSNTDGINLWAIARAYMQQGPDALPKWPYPPRDWNNDVGLNLARKLAPRVKWPAGMDIESRSAP</sequence>
<dbReference type="Pfam" id="PF20455">
    <property type="entry name" value="DUF6708"/>
    <property type="match status" value="1"/>
</dbReference>
<comment type="caution">
    <text evidence="3">The sequence shown here is derived from an EMBL/GenBank/DDBJ whole genome shotgun (WGS) entry which is preliminary data.</text>
</comment>
<evidence type="ECO:0000313" key="4">
    <source>
        <dbReference type="Proteomes" id="UP000247515"/>
    </source>
</evidence>
<organism evidence="3 4">
    <name type="scientific">Paraburkholderia tropica</name>
    <dbReference type="NCBI Taxonomy" id="92647"/>
    <lineage>
        <taxon>Bacteria</taxon>
        <taxon>Pseudomonadati</taxon>
        <taxon>Pseudomonadota</taxon>
        <taxon>Betaproteobacteria</taxon>
        <taxon>Burkholderiales</taxon>
        <taxon>Burkholderiaceae</taxon>
        <taxon>Paraburkholderia</taxon>
    </lineage>
</organism>
<name>A0ABX5MEC8_9BURK</name>
<evidence type="ECO:0000259" key="2">
    <source>
        <dbReference type="Pfam" id="PF20455"/>
    </source>
</evidence>
<reference evidence="3 4" key="1">
    <citation type="submission" date="2018-05" db="EMBL/GenBank/DDBJ databases">
        <title>Genomic Encyclopedia of Type Strains, Phase IV (KMG-V): Genome sequencing to study the core and pangenomes of soil and plant-associated prokaryotes.</title>
        <authorList>
            <person name="Whitman W."/>
        </authorList>
    </citation>
    <scope>NUCLEOTIDE SEQUENCE [LARGE SCALE GENOMIC DNA]</scope>
    <source>
        <strain evidence="3 4">SIr-6563</strain>
    </source>
</reference>
<feature type="transmembrane region" description="Helical" evidence="1">
    <location>
        <begin position="27"/>
        <end position="48"/>
    </location>
</feature>
<keyword evidence="1" id="KW-0472">Membrane</keyword>
<feature type="domain" description="DUF6708" evidence="2">
    <location>
        <begin position="42"/>
        <end position="203"/>
    </location>
</feature>
<keyword evidence="4" id="KW-1185">Reference proteome</keyword>
<gene>
    <name evidence="3" type="ORF">C7400_1292</name>
</gene>
<evidence type="ECO:0000256" key="1">
    <source>
        <dbReference type="SAM" id="Phobius"/>
    </source>
</evidence>
<proteinExistence type="predicted"/>
<keyword evidence="1" id="KW-1133">Transmembrane helix</keyword>
<evidence type="ECO:0000313" key="3">
    <source>
        <dbReference type="EMBL" id="PXX07548.1"/>
    </source>
</evidence>
<dbReference type="Proteomes" id="UP000247515">
    <property type="component" value="Unassembled WGS sequence"/>
</dbReference>
<dbReference type="InterPro" id="IPR046554">
    <property type="entry name" value="DUF6708"/>
</dbReference>
<dbReference type="EMBL" id="QJJV01000029">
    <property type="protein sequence ID" value="PXX07548.1"/>
    <property type="molecule type" value="Genomic_DNA"/>
</dbReference>